<accession>A0AA96KS32</accession>
<name>A0AA96KS32_9CAUD</name>
<proteinExistence type="predicted"/>
<organism evidence="1">
    <name type="scientific">Bacillus phage SDFMU_Pbc</name>
    <dbReference type="NCBI Taxonomy" id="3076135"/>
    <lineage>
        <taxon>Viruses</taxon>
        <taxon>Duplodnaviria</taxon>
        <taxon>Heunggongvirae</taxon>
        <taxon>Uroviricota</taxon>
        <taxon>Caudoviricetes</taxon>
        <taxon>Herelleviridae</taxon>
        <taxon>Bastillevirinae</taxon>
        <taxon>Agatevirus</taxon>
        <taxon>Agatevirus agate</taxon>
    </lineage>
</organism>
<protein>
    <submittedName>
        <fullName evidence="1">Uncharacterized protein</fullName>
    </submittedName>
</protein>
<reference evidence="1" key="1">
    <citation type="submission" date="2023-04" db="EMBL/GenBank/DDBJ databases">
        <authorList>
            <person name="Zhang X."/>
        </authorList>
    </citation>
    <scope>NUCLEOTIDE SEQUENCE</scope>
</reference>
<evidence type="ECO:0000313" key="1">
    <source>
        <dbReference type="EMBL" id="WNO29915.1"/>
    </source>
</evidence>
<sequence length="83" mass="9542">MSNSTLQKVYIGSRDFWRHIYNDTVNEYGVYCTDTRETENDVLIVVQAGDLIFEYLDGEAIWYTIKNGADVIAVDEPKDEEGE</sequence>
<dbReference type="EMBL" id="OQ884030">
    <property type="protein sequence ID" value="WNO29915.1"/>
    <property type="molecule type" value="Genomic_DNA"/>
</dbReference>